<dbReference type="InterPro" id="IPR032319">
    <property type="entry name" value="CLP1_P"/>
</dbReference>
<dbReference type="InterPro" id="IPR057570">
    <property type="entry name" value="NOL9_C"/>
</dbReference>
<name>A0A7M5V9N1_9CNID</name>
<dbReference type="Pfam" id="PF16575">
    <property type="entry name" value="CLP1_P"/>
    <property type="match status" value="1"/>
</dbReference>
<comment type="similarity">
    <text evidence="2">Belongs to the Clp1 family. NOL9/GRC3 subfamily.</text>
</comment>
<dbReference type="EnsemblMetazoa" id="CLYHEMT012240.1">
    <property type="protein sequence ID" value="CLYHEMP012240.1"/>
    <property type="gene ID" value="CLYHEMG012240"/>
</dbReference>
<dbReference type="GO" id="GO:0000448">
    <property type="term" value="P:cleavage in ITS2 between 5.8S rRNA and LSU-rRNA of tricistronic rRNA transcript (SSU-rRNA, 5.8S rRNA, LSU-rRNA)"/>
    <property type="evidence" value="ECO:0007669"/>
    <property type="project" value="TreeGrafter"/>
</dbReference>
<proteinExistence type="inferred from homology"/>
<keyword evidence="8" id="KW-0539">Nucleus</keyword>
<evidence type="ECO:0000256" key="7">
    <source>
        <dbReference type="ARBA" id="ARBA00022840"/>
    </source>
</evidence>
<dbReference type="Gene3D" id="3.40.50.300">
    <property type="entry name" value="P-loop containing nucleotide triphosphate hydrolases"/>
    <property type="match status" value="1"/>
</dbReference>
<protein>
    <submittedName>
        <fullName evidence="11">Uncharacterized protein</fullName>
    </submittedName>
</protein>
<keyword evidence="4" id="KW-0808">Transferase</keyword>
<keyword evidence="5" id="KW-0547">Nucleotide-binding</keyword>
<dbReference type="InterPro" id="IPR045116">
    <property type="entry name" value="Clp1/Grc3"/>
</dbReference>
<dbReference type="PANTHER" id="PTHR12755">
    <property type="entry name" value="CLEAVAGE/POLYADENYLATION FACTOR IA SUBUNIT CLP1P"/>
    <property type="match status" value="1"/>
</dbReference>
<dbReference type="PANTHER" id="PTHR12755:SF3">
    <property type="entry name" value="POLYNUCLEOTIDE 5'-HYDROXYL-KINASE NOL9"/>
    <property type="match status" value="1"/>
</dbReference>
<evidence type="ECO:0000313" key="12">
    <source>
        <dbReference type="Proteomes" id="UP000594262"/>
    </source>
</evidence>
<evidence type="ECO:0000256" key="8">
    <source>
        <dbReference type="ARBA" id="ARBA00023242"/>
    </source>
</evidence>
<dbReference type="InterPro" id="IPR027417">
    <property type="entry name" value="P-loop_NTPase"/>
</dbReference>
<evidence type="ECO:0000256" key="6">
    <source>
        <dbReference type="ARBA" id="ARBA00022777"/>
    </source>
</evidence>
<evidence type="ECO:0000256" key="4">
    <source>
        <dbReference type="ARBA" id="ARBA00022679"/>
    </source>
</evidence>
<dbReference type="OrthoDB" id="2405412at2759"/>
<evidence type="ECO:0000259" key="9">
    <source>
        <dbReference type="Pfam" id="PF16575"/>
    </source>
</evidence>
<sequence>MTPGMFHTEPFEVAVLKTEKWKKIVDEQILNSQKNISDQQCTVLFCGGKDVGKSSFSKFTVNRLLNKQESVYFLECDCGQTEFTPPAVLSLVKITKPLFGTTHIKPVKAFFYGYISTKDNPNDYIHLLKELHQFYLNECDTQAPLIVNTQGWVRGLGLSLLIDLLRILDPSHVVQIQSDQESRNLPFSLDDEVIDTSHGWVTTSESVGSCRQQRSFITLDTVKQTDSLHKGVFTRNRSITRYFTQMYHHPVDVDQYWIPPPLSTIKPYVINTSDIALHIMNQNVTEDLMLMAFNVSLVALAKVPDDLVFDSSHSGLRLLKDQPRAAEYLGLAIIRNIEKIDALTTRLYIITPEPVDVLDQVNVLLKGNIQLSQSYFTQDPRGKHPYFSYDYDFC</sequence>
<evidence type="ECO:0000256" key="3">
    <source>
        <dbReference type="ARBA" id="ARBA00022552"/>
    </source>
</evidence>
<comment type="subcellular location">
    <subcellularLocation>
        <location evidence="1">Nucleus</location>
        <location evidence="1">Nucleolus</location>
    </subcellularLocation>
</comment>
<keyword evidence="7" id="KW-0067">ATP-binding</keyword>
<evidence type="ECO:0000256" key="1">
    <source>
        <dbReference type="ARBA" id="ARBA00004604"/>
    </source>
</evidence>
<dbReference type="Proteomes" id="UP000594262">
    <property type="component" value="Unplaced"/>
</dbReference>
<evidence type="ECO:0000259" key="10">
    <source>
        <dbReference type="Pfam" id="PF25467"/>
    </source>
</evidence>
<evidence type="ECO:0000256" key="5">
    <source>
        <dbReference type="ARBA" id="ARBA00022741"/>
    </source>
</evidence>
<organism evidence="11 12">
    <name type="scientific">Clytia hemisphaerica</name>
    <dbReference type="NCBI Taxonomy" id="252671"/>
    <lineage>
        <taxon>Eukaryota</taxon>
        <taxon>Metazoa</taxon>
        <taxon>Cnidaria</taxon>
        <taxon>Hydrozoa</taxon>
        <taxon>Hydroidolina</taxon>
        <taxon>Leptothecata</taxon>
        <taxon>Obeliida</taxon>
        <taxon>Clytiidae</taxon>
        <taxon>Clytia</taxon>
    </lineage>
</organism>
<dbReference type="GO" id="GO:0005524">
    <property type="term" value="F:ATP binding"/>
    <property type="evidence" value="ECO:0007669"/>
    <property type="project" value="UniProtKB-KW"/>
</dbReference>
<dbReference type="GO" id="GO:0051731">
    <property type="term" value="F:polynucleotide 5'-hydroxyl-kinase activity"/>
    <property type="evidence" value="ECO:0007669"/>
    <property type="project" value="InterPro"/>
</dbReference>
<dbReference type="Pfam" id="PF25467">
    <property type="entry name" value="NOL9_C"/>
    <property type="match status" value="1"/>
</dbReference>
<keyword evidence="12" id="KW-1185">Reference proteome</keyword>
<feature type="domain" description="Clp1 P-loop" evidence="9">
    <location>
        <begin position="47"/>
        <end position="194"/>
    </location>
</feature>
<keyword evidence="6" id="KW-0418">Kinase</keyword>
<evidence type="ECO:0000256" key="2">
    <source>
        <dbReference type="ARBA" id="ARBA00011003"/>
    </source>
</evidence>
<feature type="domain" description="NOL9 C-terminal" evidence="10">
    <location>
        <begin position="265"/>
        <end position="371"/>
    </location>
</feature>
<evidence type="ECO:0000313" key="11">
    <source>
        <dbReference type="EnsemblMetazoa" id="CLYHEMP012240.1"/>
    </source>
</evidence>
<reference evidence="11" key="1">
    <citation type="submission" date="2021-01" db="UniProtKB">
        <authorList>
            <consortium name="EnsemblMetazoa"/>
        </authorList>
    </citation>
    <scope>IDENTIFICATION</scope>
</reference>
<dbReference type="GO" id="GO:0005730">
    <property type="term" value="C:nucleolus"/>
    <property type="evidence" value="ECO:0007669"/>
    <property type="project" value="UniProtKB-SubCell"/>
</dbReference>
<dbReference type="AlphaFoldDB" id="A0A7M5V9N1"/>
<accession>A0A7M5V9N1</accession>
<keyword evidence="3" id="KW-0698">rRNA processing</keyword>